<evidence type="ECO:0000256" key="1">
    <source>
        <dbReference type="SAM" id="MobiDB-lite"/>
    </source>
</evidence>
<reference evidence="2" key="2">
    <citation type="submission" date="2020-10" db="EMBL/GenBank/DDBJ databases">
        <authorList>
            <person name="Cooper E.A."/>
            <person name="Brenton Z.W."/>
            <person name="Flinn B.S."/>
            <person name="Jenkins J."/>
            <person name="Shu S."/>
            <person name="Flowers D."/>
            <person name="Luo F."/>
            <person name="Wang Y."/>
            <person name="Xia P."/>
            <person name="Barry K."/>
            <person name="Daum C."/>
            <person name="Lipzen A."/>
            <person name="Yoshinaga Y."/>
            <person name="Schmutz J."/>
            <person name="Saski C."/>
            <person name="Vermerris W."/>
            <person name="Kresovich S."/>
        </authorList>
    </citation>
    <scope>NUCLEOTIDE SEQUENCE</scope>
</reference>
<gene>
    <name evidence="2" type="ORF">BDA96_10G074500</name>
</gene>
<feature type="compositionally biased region" description="Polar residues" evidence="1">
    <location>
        <begin position="70"/>
        <end position="79"/>
    </location>
</feature>
<sequence length="477" mass="52368">MALKRSRSRSREPPAPPAKRQLPWPTGRSPSVPKVGFIAARRSGRPRGPAASRWSSAVPRPGTPPPSQPTLFRSSSTSPEPADEPASPTEPCRDGGHHRKRKKALYLVMQEHGQGHGHGHGVVSTYAVHRVDLARSQHGISVSGEEFQEPPVLRFKAAPGMAFLKARSMVVGVTDRNAGVVEAESVIIDASTWEVSTGPPPPSTEYGLVEVSGKIYAAEMLTEDPRCVVLGSSTTGGERRVRQVWSPLPRPPFRDRILTLAAYPPRRGLLASTEKGETFLLDGRRRRRGCPAWIALPGSARLPWEEERAVYYAKDHGLWFEVSANDGRLRAHELDVVLGSGAPRLEHKTHRVSDPIPVITPSARGGATRSAKLVYLGRSMFCVVQADDGIGADGCPVTVTVFRVIDSEMPAVTPLVERRRRRRRERGMNARWVAAELERACADKASGSGRRRKLCRVNLWSHTYIARCPSLPGVLWM</sequence>
<evidence type="ECO:0000313" key="2">
    <source>
        <dbReference type="EMBL" id="KAG0513126.1"/>
    </source>
</evidence>
<dbReference type="EMBL" id="CM027689">
    <property type="protein sequence ID" value="KAG0513126.1"/>
    <property type="molecule type" value="Genomic_DNA"/>
</dbReference>
<feature type="region of interest" description="Disordered" evidence="1">
    <location>
        <begin position="1"/>
        <end position="100"/>
    </location>
</feature>
<evidence type="ECO:0000313" key="3">
    <source>
        <dbReference type="Proteomes" id="UP000807115"/>
    </source>
</evidence>
<protein>
    <submittedName>
        <fullName evidence="2">Uncharacterized protein</fullName>
    </submittedName>
</protein>
<comment type="caution">
    <text evidence="2">The sequence shown here is derived from an EMBL/GenBank/DDBJ whole genome shotgun (WGS) entry which is preliminary data.</text>
</comment>
<dbReference type="Proteomes" id="UP000807115">
    <property type="component" value="Chromosome 10"/>
</dbReference>
<accession>A0A921Q3H9</accession>
<dbReference type="AlphaFoldDB" id="A0A921Q3H9"/>
<proteinExistence type="predicted"/>
<organism evidence="2 3">
    <name type="scientific">Sorghum bicolor</name>
    <name type="common">Sorghum</name>
    <name type="synonym">Sorghum vulgare</name>
    <dbReference type="NCBI Taxonomy" id="4558"/>
    <lineage>
        <taxon>Eukaryota</taxon>
        <taxon>Viridiplantae</taxon>
        <taxon>Streptophyta</taxon>
        <taxon>Embryophyta</taxon>
        <taxon>Tracheophyta</taxon>
        <taxon>Spermatophyta</taxon>
        <taxon>Magnoliopsida</taxon>
        <taxon>Liliopsida</taxon>
        <taxon>Poales</taxon>
        <taxon>Poaceae</taxon>
        <taxon>PACMAD clade</taxon>
        <taxon>Panicoideae</taxon>
        <taxon>Andropogonodae</taxon>
        <taxon>Andropogoneae</taxon>
        <taxon>Sorghinae</taxon>
        <taxon>Sorghum</taxon>
    </lineage>
</organism>
<dbReference type="Pfam" id="PF07893">
    <property type="entry name" value="DUF1668"/>
    <property type="match status" value="1"/>
</dbReference>
<name>A0A921Q3H9_SORBI</name>
<dbReference type="InterPro" id="IPR012871">
    <property type="entry name" value="DUF1668_ORYSA"/>
</dbReference>
<reference evidence="2" key="1">
    <citation type="journal article" date="2019" name="BMC Genomics">
        <title>A new reference genome for Sorghum bicolor reveals high levels of sequence similarity between sweet and grain genotypes: implications for the genetics of sugar metabolism.</title>
        <authorList>
            <person name="Cooper E.A."/>
            <person name="Brenton Z.W."/>
            <person name="Flinn B.S."/>
            <person name="Jenkins J."/>
            <person name="Shu S."/>
            <person name="Flowers D."/>
            <person name="Luo F."/>
            <person name="Wang Y."/>
            <person name="Xia P."/>
            <person name="Barry K."/>
            <person name="Daum C."/>
            <person name="Lipzen A."/>
            <person name="Yoshinaga Y."/>
            <person name="Schmutz J."/>
            <person name="Saski C."/>
            <person name="Vermerris W."/>
            <person name="Kresovich S."/>
        </authorList>
    </citation>
    <scope>NUCLEOTIDE SEQUENCE</scope>
</reference>